<dbReference type="InterPro" id="IPR027836">
    <property type="entry name" value="DUF4529"/>
</dbReference>
<dbReference type="Proteomes" id="UP000248483">
    <property type="component" value="Unplaced"/>
</dbReference>
<dbReference type="PANTHER" id="PTHR36869">
    <property type="entry name" value="CHROMOSOME 16 OPEN READING FRAME 46"/>
    <property type="match status" value="1"/>
</dbReference>
<dbReference type="AlphaFoldDB" id="A0A2Y9NXR0"/>
<gene>
    <name evidence="3" type="primary">CUNH16orf46</name>
</gene>
<keyword evidence="2" id="KW-1185">Reference proteome</keyword>
<dbReference type="PANTHER" id="PTHR36869:SF1">
    <property type="entry name" value="CHROMOSOME 16 OPEN READING FRAME 46"/>
    <property type="match status" value="1"/>
</dbReference>
<feature type="region of interest" description="Disordered" evidence="1">
    <location>
        <begin position="1"/>
        <end position="20"/>
    </location>
</feature>
<dbReference type="GeneID" id="111179467"/>
<reference evidence="3" key="1">
    <citation type="submission" date="2025-08" db="UniProtKB">
        <authorList>
            <consortium name="RefSeq"/>
        </authorList>
    </citation>
    <scope>IDENTIFICATION</scope>
    <source>
        <tissue evidence="3">Blood</tissue>
    </source>
</reference>
<proteinExistence type="predicted"/>
<sequence length="407" mass="44346">MDLSLKNETELENSENNEIQSTEETELIYTCPDERSEKNHVCCLLNISDITLEQDEEAKEFVIGTGWEEAVRGWGRISPTACIWPRKKLKKAKMGESASSCLLCVSLSQGSLEARLQSEARKLVSGTSAPAKAGPEKDGGSLSQTPGPPPGPNTAYREVNRICFPTYSQGEKKSLQIKEFIWCLEDWATPKAVRGNDPGSPGGGADGSASVANSLTSKALLVLPALKSSLPNGLDVPGKKSQNFFLQQEEKGPSVAKDEQVACAYGVKTVDGTGEKRPIELAKHHKVKETQPFPTPVARTSLLAGPEPCCLPWSLLPEKHLVCPPHHNSVRYLATLQLVQKQGAQTYKAKFKAREPRPPVKTPQCVLTAAKPENRPQTLETKVFSRPLLPSLTVSRVVMAVPTHRLL</sequence>
<dbReference type="InParanoid" id="A0A2Y9NXR0"/>
<dbReference type="RefSeq" id="XP_022438810.1">
    <property type="nucleotide sequence ID" value="XM_022583102.2"/>
</dbReference>
<feature type="compositionally biased region" description="Acidic residues" evidence="1">
    <location>
        <begin position="10"/>
        <end position="20"/>
    </location>
</feature>
<dbReference type="KEGG" id="dle:111179467"/>
<dbReference type="CTD" id="109310359"/>
<dbReference type="GO" id="GO:0005829">
    <property type="term" value="C:cytosol"/>
    <property type="evidence" value="ECO:0007669"/>
    <property type="project" value="Ensembl"/>
</dbReference>
<dbReference type="STRING" id="9749.A0A2Y9NXR0"/>
<dbReference type="FunCoup" id="A0A2Y9NXR0">
    <property type="interactions" value="492"/>
</dbReference>
<dbReference type="Pfam" id="PF15032">
    <property type="entry name" value="DUF4529"/>
    <property type="match status" value="1"/>
</dbReference>
<evidence type="ECO:0000313" key="3">
    <source>
        <dbReference type="RefSeq" id="XP_022438810.1"/>
    </source>
</evidence>
<evidence type="ECO:0000313" key="2">
    <source>
        <dbReference type="Proteomes" id="UP000248483"/>
    </source>
</evidence>
<accession>A0A2Y9NXR0</accession>
<dbReference type="GO" id="GO:0005654">
    <property type="term" value="C:nucleoplasm"/>
    <property type="evidence" value="ECO:0007669"/>
    <property type="project" value="Ensembl"/>
</dbReference>
<evidence type="ECO:0000256" key="1">
    <source>
        <dbReference type="SAM" id="MobiDB-lite"/>
    </source>
</evidence>
<organism evidence="2 3">
    <name type="scientific">Delphinapterus leucas</name>
    <name type="common">Beluga whale</name>
    <dbReference type="NCBI Taxonomy" id="9749"/>
    <lineage>
        <taxon>Eukaryota</taxon>
        <taxon>Metazoa</taxon>
        <taxon>Chordata</taxon>
        <taxon>Craniata</taxon>
        <taxon>Vertebrata</taxon>
        <taxon>Euteleostomi</taxon>
        <taxon>Mammalia</taxon>
        <taxon>Eutheria</taxon>
        <taxon>Laurasiatheria</taxon>
        <taxon>Artiodactyla</taxon>
        <taxon>Whippomorpha</taxon>
        <taxon>Cetacea</taxon>
        <taxon>Odontoceti</taxon>
        <taxon>Monodontidae</taxon>
        <taxon>Delphinapterus</taxon>
    </lineage>
</organism>
<feature type="region of interest" description="Disordered" evidence="1">
    <location>
        <begin position="123"/>
        <end position="156"/>
    </location>
</feature>
<protein>
    <submittedName>
        <fullName evidence="3">Uncharacterized protein C16orf46 homolog</fullName>
    </submittedName>
</protein>
<name>A0A2Y9NXR0_DELLE</name>